<dbReference type="PANTHER" id="PTHR19328:SF13">
    <property type="entry name" value="HIPL1 PROTEIN"/>
    <property type="match status" value="1"/>
</dbReference>
<protein>
    <submittedName>
        <fullName evidence="2">Glucose/arabinose dehydrogenase</fullName>
    </submittedName>
    <submittedName>
        <fullName evidence="3">PQQ-dependent sugar dehydrogenase</fullName>
    </submittedName>
</protein>
<evidence type="ECO:0000313" key="2">
    <source>
        <dbReference type="EMBL" id="RLJ80568.1"/>
    </source>
</evidence>
<dbReference type="SUPFAM" id="SSF50952">
    <property type="entry name" value="Soluble quinoprotein glucose dehydrogenase"/>
    <property type="match status" value="1"/>
</dbReference>
<dbReference type="Pfam" id="PF07995">
    <property type="entry name" value="GSDH"/>
    <property type="match status" value="1"/>
</dbReference>
<dbReference type="Proteomes" id="UP000297429">
    <property type="component" value="Unassembled WGS sequence"/>
</dbReference>
<name>A0A497YD03_9SPHI</name>
<feature type="domain" description="Glucose/Sorbosone dehydrogenase" evidence="1">
    <location>
        <begin position="46"/>
        <end position="354"/>
    </location>
</feature>
<gene>
    <name evidence="2" type="ORF">BCL90_1352</name>
    <name evidence="3" type="ORF">E3V97_14750</name>
</gene>
<sequence length="363" mass="39745">MKKILLCLFVVLFTTTCKKNDDDSNDDPGTLPDVTLKSKVIVSGLSLPWEMVYGPDNLIWFTEKAGKISRLNPATGQITPLLTISEVRTNGEGGLLGMALHPDFTANPYVYVVYGYGSTYKSKVVRYTYSGGNLTNPLVLLDQIPAASIHNGSRLLISGGKLFISTGDASDTANPQNINSLAGKILRINLDGSIPADNPYPNNPVWSLGHRNPQGLIQVGNKIFSSEHGPDSDDEINIIEKGRNYGWPNIKGFCNESGEQSFCSLNNVAEPLINWTPTIAPSGLTYYNNDYIPQFKNSLLLAVLKGTKLMQLKLDDTQTKIIGTKDFYVNTYGRIRAVCQSPEGKIYLCTSNGNDDKIIEIAK</sequence>
<dbReference type="AlphaFoldDB" id="A0A497YD03"/>
<evidence type="ECO:0000313" key="5">
    <source>
        <dbReference type="Proteomes" id="UP000297429"/>
    </source>
</evidence>
<dbReference type="EMBL" id="RCCK01000010">
    <property type="protein sequence ID" value="RLJ80568.1"/>
    <property type="molecule type" value="Genomic_DNA"/>
</dbReference>
<dbReference type="EMBL" id="SOPX01000002">
    <property type="protein sequence ID" value="TFB31834.1"/>
    <property type="molecule type" value="Genomic_DNA"/>
</dbReference>
<keyword evidence="5" id="KW-1185">Reference proteome</keyword>
<proteinExistence type="predicted"/>
<evidence type="ECO:0000313" key="3">
    <source>
        <dbReference type="EMBL" id="TFB31834.1"/>
    </source>
</evidence>
<evidence type="ECO:0000313" key="4">
    <source>
        <dbReference type="Proteomes" id="UP000273898"/>
    </source>
</evidence>
<organism evidence="2 4">
    <name type="scientific">Pedobacter alluvionis</name>
    <dbReference type="NCBI Taxonomy" id="475253"/>
    <lineage>
        <taxon>Bacteria</taxon>
        <taxon>Pseudomonadati</taxon>
        <taxon>Bacteroidota</taxon>
        <taxon>Sphingobacteriia</taxon>
        <taxon>Sphingobacteriales</taxon>
        <taxon>Sphingobacteriaceae</taxon>
        <taxon>Pedobacter</taxon>
    </lineage>
</organism>
<dbReference type="Gene3D" id="2.120.10.30">
    <property type="entry name" value="TolB, C-terminal domain"/>
    <property type="match status" value="1"/>
</dbReference>
<reference evidence="2 4" key="1">
    <citation type="submission" date="2018-10" db="EMBL/GenBank/DDBJ databases">
        <title>Genomic Encyclopedia of Archaeal and Bacterial Type Strains, Phase II (KMG-II): from individual species to whole genera.</title>
        <authorList>
            <person name="Goeker M."/>
        </authorList>
    </citation>
    <scope>NUCLEOTIDE SEQUENCE [LARGE SCALE GENOMIC DNA]</scope>
    <source>
        <strain evidence="2 4">DSM 19624</strain>
    </source>
</reference>
<dbReference type="PANTHER" id="PTHR19328">
    <property type="entry name" value="HEDGEHOG-INTERACTING PROTEIN"/>
    <property type="match status" value="1"/>
</dbReference>
<dbReference type="RefSeq" id="WP_121283163.1">
    <property type="nucleotide sequence ID" value="NZ_RCCK01000010.1"/>
</dbReference>
<dbReference type="Proteomes" id="UP000273898">
    <property type="component" value="Unassembled WGS sequence"/>
</dbReference>
<dbReference type="OrthoDB" id="9770043at2"/>
<dbReference type="InterPro" id="IPR011042">
    <property type="entry name" value="6-blade_b-propeller_TolB-like"/>
</dbReference>
<dbReference type="InterPro" id="IPR011041">
    <property type="entry name" value="Quinoprot_gluc/sorb_DH_b-prop"/>
</dbReference>
<comment type="caution">
    <text evidence="2">The sequence shown here is derived from an EMBL/GenBank/DDBJ whole genome shotgun (WGS) entry which is preliminary data.</text>
</comment>
<dbReference type="InterPro" id="IPR012938">
    <property type="entry name" value="Glc/Sorbosone_DH"/>
</dbReference>
<evidence type="ECO:0000259" key="1">
    <source>
        <dbReference type="Pfam" id="PF07995"/>
    </source>
</evidence>
<reference evidence="3 5" key="2">
    <citation type="submission" date="2019-03" db="EMBL/GenBank/DDBJ databases">
        <authorList>
            <person name="He R.-H."/>
        </authorList>
    </citation>
    <scope>NUCLEOTIDE SEQUENCE [LARGE SCALE GENOMIC DNA]</scope>
    <source>
        <strain evidence="3 5">DSM 19624</strain>
    </source>
</reference>
<accession>A0A497YD03</accession>